<dbReference type="SUPFAM" id="SSF54909">
    <property type="entry name" value="Dimeric alpha+beta barrel"/>
    <property type="match status" value="1"/>
</dbReference>
<proteinExistence type="predicted"/>
<protein>
    <submittedName>
        <fullName evidence="2">Stress responsive A/B barrel domain protein</fullName>
    </submittedName>
</protein>
<dbReference type="SMART" id="SM00886">
    <property type="entry name" value="Dabb"/>
    <property type="match status" value="1"/>
</dbReference>
<sequence>MPMIRHIVLFKFKPGVNWRDPAALAAERSSQLVGERVPGLLHWQVGRNTADRPIAYDFAAIGLLPDQDTLRRYLDHPFHQRSAALWSAISTWVVADIEE</sequence>
<dbReference type="PANTHER" id="PTHR37832:SF1">
    <property type="entry name" value="STRESS-RESPONSE A_B BARREL DOMAIN-CONTAINING PROTEIN"/>
    <property type="match status" value="1"/>
</dbReference>
<feature type="domain" description="Stress-response A/B barrel" evidence="1">
    <location>
        <begin position="4"/>
        <end position="97"/>
    </location>
</feature>
<evidence type="ECO:0000313" key="3">
    <source>
        <dbReference type="Proteomes" id="UP000034034"/>
    </source>
</evidence>
<reference evidence="2" key="1">
    <citation type="submission" date="2019-08" db="EMBL/GenBank/DDBJ databases">
        <title>Complete genome sequence of a mangrove-derived Streptomyces xiamenensis.</title>
        <authorList>
            <person name="Xu J."/>
        </authorList>
    </citation>
    <scope>NUCLEOTIDE SEQUENCE</scope>
    <source>
        <strain evidence="2">318</strain>
    </source>
</reference>
<dbReference type="KEGG" id="sxi:SXIM_47480"/>
<dbReference type="Proteomes" id="UP000034034">
    <property type="component" value="Chromosome"/>
</dbReference>
<accession>A0A0F7G107</accession>
<dbReference type="Pfam" id="PF07876">
    <property type="entry name" value="Dabb"/>
    <property type="match status" value="1"/>
</dbReference>
<dbReference type="AlphaFoldDB" id="A0A0F7G107"/>
<dbReference type="InterPro" id="IPR011008">
    <property type="entry name" value="Dimeric_a/b-barrel"/>
</dbReference>
<dbReference type="PANTHER" id="PTHR37832">
    <property type="entry name" value="BLL2683 PROTEIN"/>
    <property type="match status" value="1"/>
</dbReference>
<dbReference type="PATRIC" id="fig|408015.6.peg.4807"/>
<name>A0A0F7G107_9ACTN</name>
<dbReference type="EMBL" id="CP009922">
    <property type="protein sequence ID" value="AKG46132.1"/>
    <property type="molecule type" value="Genomic_DNA"/>
</dbReference>
<keyword evidence="3" id="KW-1185">Reference proteome</keyword>
<dbReference type="PROSITE" id="PS51502">
    <property type="entry name" value="S_R_A_B_BARREL"/>
    <property type="match status" value="1"/>
</dbReference>
<dbReference type="STRING" id="408015.SXIM_47480"/>
<dbReference type="Gene3D" id="3.30.70.100">
    <property type="match status" value="1"/>
</dbReference>
<gene>
    <name evidence="2" type="ORF">SXIM_47480</name>
</gene>
<dbReference type="HOGENOM" id="CLU_080664_8_0_11"/>
<dbReference type="InterPro" id="IPR013097">
    <property type="entry name" value="Dabb"/>
</dbReference>
<organism evidence="2 3">
    <name type="scientific">Streptomyces xiamenensis</name>
    <dbReference type="NCBI Taxonomy" id="408015"/>
    <lineage>
        <taxon>Bacteria</taxon>
        <taxon>Bacillati</taxon>
        <taxon>Actinomycetota</taxon>
        <taxon>Actinomycetes</taxon>
        <taxon>Kitasatosporales</taxon>
        <taxon>Streptomycetaceae</taxon>
        <taxon>Streptomyces</taxon>
    </lineage>
</organism>
<evidence type="ECO:0000259" key="1">
    <source>
        <dbReference type="PROSITE" id="PS51502"/>
    </source>
</evidence>
<evidence type="ECO:0000313" key="2">
    <source>
        <dbReference type="EMBL" id="AKG46132.1"/>
    </source>
</evidence>